<evidence type="ECO:0000256" key="1">
    <source>
        <dbReference type="SAM" id="SignalP"/>
    </source>
</evidence>
<keyword evidence="3" id="KW-1185">Reference proteome</keyword>
<organism evidence="2 3">
    <name type="scientific">Sphingomonas horti</name>
    <dbReference type="NCBI Taxonomy" id="2682842"/>
    <lineage>
        <taxon>Bacteria</taxon>
        <taxon>Pseudomonadati</taxon>
        <taxon>Pseudomonadota</taxon>
        <taxon>Alphaproteobacteria</taxon>
        <taxon>Sphingomonadales</taxon>
        <taxon>Sphingomonadaceae</taxon>
        <taxon>Sphingomonas</taxon>
    </lineage>
</organism>
<keyword evidence="1" id="KW-0732">Signal</keyword>
<name>A0A6I4J3N5_9SPHN</name>
<evidence type="ECO:0008006" key="4">
    <source>
        <dbReference type="Google" id="ProtNLM"/>
    </source>
</evidence>
<dbReference type="Gene3D" id="3.40.1000.10">
    <property type="entry name" value="Mog1/PsbP, alpha/beta/alpha sandwich"/>
    <property type="match status" value="1"/>
</dbReference>
<dbReference type="Proteomes" id="UP000441389">
    <property type="component" value="Unassembled WGS sequence"/>
</dbReference>
<proteinExistence type="predicted"/>
<accession>A0A6I4J3N5</accession>
<evidence type="ECO:0000313" key="3">
    <source>
        <dbReference type="Proteomes" id="UP000441389"/>
    </source>
</evidence>
<feature type="chain" id="PRO_5026136686" description="DUF1795 domain-containing protein" evidence="1">
    <location>
        <begin position="21"/>
        <end position="196"/>
    </location>
</feature>
<evidence type="ECO:0000313" key="2">
    <source>
        <dbReference type="EMBL" id="MVO79259.1"/>
    </source>
</evidence>
<dbReference type="EMBL" id="WQMS01000016">
    <property type="protein sequence ID" value="MVO79259.1"/>
    <property type="molecule type" value="Genomic_DNA"/>
</dbReference>
<gene>
    <name evidence="2" type="ORF">GON01_15105</name>
</gene>
<reference evidence="2 3" key="1">
    <citation type="submission" date="2019-12" db="EMBL/GenBank/DDBJ databases">
        <authorList>
            <person name="Huq M.A."/>
        </authorList>
    </citation>
    <scope>NUCLEOTIDE SEQUENCE [LARGE SCALE GENOMIC DNA]</scope>
    <source>
        <strain evidence="2 3">MAH-20</strain>
    </source>
</reference>
<dbReference type="RefSeq" id="WP_157028168.1">
    <property type="nucleotide sequence ID" value="NZ_WQMS01000016.1"/>
</dbReference>
<sequence length="196" mass="21671">MNKLLLGLAFAGLAAPPLSAKWKLLPETMPVAVAKSAMKVMPGQGWNSWSFRPGKKSELWSYDGPVLNQIEFIGGVVDGEPFAKERNKKDKPLPKFNSKMLPTDIAQAYEQTQRIVTRSPDFTIDSMEPVTFAAHPGVKFTFHFTRPDEELTRKGEARGAIIGGKLYMITYTAAALHYFDAHLAQAQAIMDSAKVD</sequence>
<comment type="caution">
    <text evidence="2">The sequence shown here is derived from an EMBL/GenBank/DDBJ whole genome shotgun (WGS) entry which is preliminary data.</text>
</comment>
<dbReference type="AlphaFoldDB" id="A0A6I4J3N5"/>
<protein>
    <recommendedName>
        <fullName evidence="4">DUF1795 domain-containing protein</fullName>
    </recommendedName>
</protein>
<feature type="signal peptide" evidence="1">
    <location>
        <begin position="1"/>
        <end position="20"/>
    </location>
</feature>